<keyword evidence="5" id="KW-1185">Reference proteome</keyword>
<dbReference type="SUPFAM" id="SSF53822">
    <property type="entry name" value="Periplasmic binding protein-like I"/>
    <property type="match status" value="1"/>
</dbReference>
<dbReference type="PANTHER" id="PTHR30483:SF6">
    <property type="entry name" value="PERIPLASMIC BINDING PROTEIN OF ABC TRANSPORTER FOR NATURAL AMINO ACIDS"/>
    <property type="match status" value="1"/>
</dbReference>
<protein>
    <submittedName>
        <fullName evidence="4">Branched-chain amino acid ABC transporter substrate-binding protein</fullName>
    </submittedName>
</protein>
<accession>A0AA37QDX8</accession>
<keyword evidence="2" id="KW-0732">Signal</keyword>
<reference evidence="4" key="1">
    <citation type="submission" date="2022-08" db="EMBL/GenBank/DDBJ databases">
        <title>Draft genome sequencing of Roseisolibacter agri AW1220.</title>
        <authorList>
            <person name="Tobiishi Y."/>
            <person name="Tonouchi A."/>
        </authorList>
    </citation>
    <scope>NUCLEOTIDE SEQUENCE</scope>
    <source>
        <strain evidence="4">AW1220</strain>
    </source>
</reference>
<dbReference type="Pfam" id="PF13458">
    <property type="entry name" value="Peripla_BP_6"/>
    <property type="match status" value="1"/>
</dbReference>
<evidence type="ECO:0000313" key="4">
    <source>
        <dbReference type="EMBL" id="GLC27111.1"/>
    </source>
</evidence>
<dbReference type="EMBL" id="BRXS01000005">
    <property type="protein sequence ID" value="GLC27111.1"/>
    <property type="molecule type" value="Genomic_DNA"/>
</dbReference>
<evidence type="ECO:0000256" key="1">
    <source>
        <dbReference type="ARBA" id="ARBA00010062"/>
    </source>
</evidence>
<name>A0AA37QDX8_9BACT</name>
<sequence>MPALLRIAAFPAPRPRAPRAHPRLRAAARTAAGAALVATALLLGVAGCRGAAPGPRAAGVPADTIAIGIALNPERPGMEAIHNGVDLAVATLNADSAVRARGLVFTAVRTPRGLTSAVRAAELLRDHPKVAGIVGDAESGRTLDALPVYEDVDGDGERAVVAVSPTATSAALAGRSPWLFRVSPNDETASRGVAAFAADSLAAQQAAIVYRNDSYGRDWAATFAKAYKGSDGWIVARDPYVHGVTEWEPYAAYLATLQPDLILFPGSAEHAGPFLRALRKAGLKAPVLGGDALAPLADSAEFAGVHYAVAFVAERAATPEGRAFVRAYGKQFGAPPGVRAAMAYEAAMLLGRAATAVGPDAPRRRAAVRDWLSALGKTAPAFRGVAGPIAFDARHDVVGRGVVVARVRAAAAPTLAAADAASEARP</sequence>
<comment type="caution">
    <text evidence="4">The sequence shown here is derived from an EMBL/GenBank/DDBJ whole genome shotgun (WGS) entry which is preliminary data.</text>
</comment>
<proteinExistence type="inferred from homology"/>
<dbReference type="InterPro" id="IPR028081">
    <property type="entry name" value="Leu-bd"/>
</dbReference>
<dbReference type="InterPro" id="IPR051010">
    <property type="entry name" value="BCAA_transport"/>
</dbReference>
<evidence type="ECO:0000313" key="5">
    <source>
        <dbReference type="Proteomes" id="UP001161325"/>
    </source>
</evidence>
<feature type="domain" description="Leucine-binding protein" evidence="3">
    <location>
        <begin position="78"/>
        <end position="409"/>
    </location>
</feature>
<evidence type="ECO:0000256" key="2">
    <source>
        <dbReference type="ARBA" id="ARBA00022729"/>
    </source>
</evidence>
<dbReference type="PANTHER" id="PTHR30483">
    <property type="entry name" value="LEUCINE-SPECIFIC-BINDING PROTEIN"/>
    <property type="match status" value="1"/>
</dbReference>
<evidence type="ECO:0000259" key="3">
    <source>
        <dbReference type="Pfam" id="PF13458"/>
    </source>
</evidence>
<dbReference type="AlphaFoldDB" id="A0AA37QDX8"/>
<dbReference type="InterPro" id="IPR028082">
    <property type="entry name" value="Peripla_BP_I"/>
</dbReference>
<dbReference type="Gene3D" id="3.40.50.2300">
    <property type="match status" value="2"/>
</dbReference>
<organism evidence="4 5">
    <name type="scientific">Roseisolibacter agri</name>
    <dbReference type="NCBI Taxonomy" id="2014610"/>
    <lineage>
        <taxon>Bacteria</taxon>
        <taxon>Pseudomonadati</taxon>
        <taxon>Gemmatimonadota</taxon>
        <taxon>Gemmatimonadia</taxon>
        <taxon>Gemmatimonadales</taxon>
        <taxon>Gemmatimonadaceae</taxon>
        <taxon>Roseisolibacter</taxon>
    </lineage>
</organism>
<dbReference type="Proteomes" id="UP001161325">
    <property type="component" value="Unassembled WGS sequence"/>
</dbReference>
<gene>
    <name evidence="4" type="primary">livA</name>
    <name evidence="4" type="ORF">rosag_36240</name>
</gene>
<dbReference type="RefSeq" id="WP_284351557.1">
    <property type="nucleotide sequence ID" value="NZ_BRXS01000005.1"/>
</dbReference>
<comment type="similarity">
    <text evidence="1">Belongs to the leucine-binding protein family.</text>
</comment>